<organism evidence="1 2">
    <name type="scientific">Bacillus badius</name>
    <dbReference type="NCBI Taxonomy" id="1455"/>
    <lineage>
        <taxon>Bacteria</taxon>
        <taxon>Bacillati</taxon>
        <taxon>Bacillota</taxon>
        <taxon>Bacilli</taxon>
        <taxon>Bacillales</taxon>
        <taxon>Bacillaceae</taxon>
        <taxon>Pseudobacillus</taxon>
    </lineage>
</organism>
<name>A0ABR5ASI0_BACBA</name>
<dbReference type="EMBL" id="JXLP01000017">
    <property type="protein sequence ID" value="KIL77133.1"/>
    <property type="molecule type" value="Genomic_DNA"/>
</dbReference>
<comment type="caution">
    <text evidence="1">The sequence shown here is derived from an EMBL/GenBank/DDBJ whole genome shotgun (WGS) entry which is preliminary data.</text>
</comment>
<dbReference type="Proteomes" id="UP000031982">
    <property type="component" value="Unassembled WGS sequence"/>
</dbReference>
<sequence length="46" mass="5357">MRTPIKEGFRRSGQKDEEDKTIFVRRRLLHPGGMRLVRLWGDGGCT</sequence>
<evidence type="ECO:0000313" key="1">
    <source>
        <dbReference type="EMBL" id="KIL77133.1"/>
    </source>
</evidence>
<gene>
    <name evidence="1" type="ORF">SD77_1738</name>
</gene>
<protein>
    <submittedName>
        <fullName evidence="1">Uncharacterized protein</fullName>
    </submittedName>
</protein>
<evidence type="ECO:0000313" key="2">
    <source>
        <dbReference type="Proteomes" id="UP000031982"/>
    </source>
</evidence>
<reference evidence="1 2" key="1">
    <citation type="submission" date="2015-01" db="EMBL/GenBank/DDBJ databases">
        <title>Genome Assembly of Bacillus badius MTCC 1458.</title>
        <authorList>
            <person name="Verma A."/>
            <person name="Khatri I."/>
            <person name="Mual P."/>
            <person name="Subramanian S."/>
            <person name="Krishnamurthi S."/>
        </authorList>
    </citation>
    <scope>NUCLEOTIDE SEQUENCE [LARGE SCALE GENOMIC DNA]</scope>
    <source>
        <strain evidence="1 2">MTCC 1458</strain>
    </source>
</reference>
<keyword evidence="2" id="KW-1185">Reference proteome</keyword>
<proteinExistence type="predicted"/>
<accession>A0ABR5ASI0</accession>